<dbReference type="AlphaFoldDB" id="A0A511SZK4"/>
<dbReference type="Proteomes" id="UP000321514">
    <property type="component" value="Unassembled WGS sequence"/>
</dbReference>
<dbReference type="EMBL" id="BJXR01000023">
    <property type="protein sequence ID" value="GEN07334.1"/>
    <property type="molecule type" value="Genomic_DNA"/>
</dbReference>
<dbReference type="InterPro" id="IPR013096">
    <property type="entry name" value="Cupin_2"/>
</dbReference>
<dbReference type="PANTHER" id="PTHR35848">
    <property type="entry name" value="OXALATE-BINDING PROTEIN"/>
    <property type="match status" value="1"/>
</dbReference>
<keyword evidence="1" id="KW-0479">Metal-binding</keyword>
<organism evidence="3 6">
    <name type="scientific">Myxococcus fulvus</name>
    <dbReference type="NCBI Taxonomy" id="33"/>
    <lineage>
        <taxon>Bacteria</taxon>
        <taxon>Pseudomonadati</taxon>
        <taxon>Myxococcota</taxon>
        <taxon>Myxococcia</taxon>
        <taxon>Myxococcales</taxon>
        <taxon>Cystobacterineae</taxon>
        <taxon>Myxococcaceae</taxon>
        <taxon>Myxococcus</taxon>
    </lineage>
</organism>
<evidence type="ECO:0000313" key="3">
    <source>
        <dbReference type="EMBL" id="GEN07334.1"/>
    </source>
</evidence>
<comment type="caution">
    <text evidence="3">The sequence shown here is derived from an EMBL/GenBank/DDBJ whole genome shotgun (WGS) entry which is preliminary data.</text>
</comment>
<dbReference type="Gene3D" id="2.60.120.10">
    <property type="entry name" value="Jelly Rolls"/>
    <property type="match status" value="1"/>
</dbReference>
<protein>
    <submittedName>
        <fullName evidence="3 4">Cupin</fullName>
    </submittedName>
</protein>
<dbReference type="Proteomes" id="UP000183760">
    <property type="component" value="Unassembled WGS sequence"/>
</dbReference>
<keyword evidence="5" id="KW-1185">Reference proteome</keyword>
<sequence length="108" mass="11901">MDVKHLSSFQDFSPEKLRKHNVFQSERFFLDVYCLAPGQAQKPHHHGTSDKVYVVLEGTCRFRVGVEEEVHTVGAAVFAPAGAEHGVTNEGPAPARLLVLMTPPPEHA</sequence>
<reference evidence="3 6" key="2">
    <citation type="submission" date="2019-07" db="EMBL/GenBank/DDBJ databases">
        <title>Whole genome shotgun sequence of Myxococcus fulvus NBRC 100333.</title>
        <authorList>
            <person name="Hosoyama A."/>
            <person name="Uohara A."/>
            <person name="Ohji S."/>
            <person name="Ichikawa N."/>
        </authorList>
    </citation>
    <scope>NUCLEOTIDE SEQUENCE [LARGE SCALE GENOMIC DNA]</scope>
    <source>
        <strain evidence="3 6">NBRC 100333</strain>
    </source>
</reference>
<evidence type="ECO:0000256" key="1">
    <source>
        <dbReference type="ARBA" id="ARBA00022723"/>
    </source>
</evidence>
<dbReference type="SUPFAM" id="SSF51182">
    <property type="entry name" value="RmlC-like cupins"/>
    <property type="match status" value="1"/>
</dbReference>
<reference evidence="4 5" key="1">
    <citation type="submission" date="2016-10" db="EMBL/GenBank/DDBJ databases">
        <authorList>
            <person name="Varghese N."/>
            <person name="Submissions S."/>
        </authorList>
    </citation>
    <scope>NUCLEOTIDE SEQUENCE [LARGE SCALE GENOMIC DNA]</scope>
    <source>
        <strain evidence="4 5">DSM 16525</strain>
    </source>
</reference>
<dbReference type="OrthoDB" id="9791637at2"/>
<dbReference type="STRING" id="1334629.MFUL124B02_36710"/>
<dbReference type="EMBL" id="FOIB01000004">
    <property type="protein sequence ID" value="SET95449.1"/>
    <property type="molecule type" value="Genomic_DNA"/>
</dbReference>
<proteinExistence type="predicted"/>
<accession>A0A511SZK4</accession>
<dbReference type="CDD" id="cd06122">
    <property type="entry name" value="cupin_TTHA0104"/>
    <property type="match status" value="1"/>
</dbReference>
<feature type="domain" description="Cupin type-2" evidence="2">
    <location>
        <begin position="33"/>
        <end position="100"/>
    </location>
</feature>
<dbReference type="RefSeq" id="WP_074953091.1">
    <property type="nucleotide sequence ID" value="NZ_BJXR01000023.1"/>
</dbReference>
<evidence type="ECO:0000259" key="2">
    <source>
        <dbReference type="Pfam" id="PF07883"/>
    </source>
</evidence>
<evidence type="ECO:0000313" key="4">
    <source>
        <dbReference type="EMBL" id="SET95449.1"/>
    </source>
</evidence>
<dbReference type="Pfam" id="PF07883">
    <property type="entry name" value="Cupin_2"/>
    <property type="match status" value="1"/>
</dbReference>
<evidence type="ECO:0000313" key="6">
    <source>
        <dbReference type="Proteomes" id="UP000321514"/>
    </source>
</evidence>
<dbReference type="InterPro" id="IPR011051">
    <property type="entry name" value="RmlC_Cupin_sf"/>
</dbReference>
<dbReference type="InterPro" id="IPR014710">
    <property type="entry name" value="RmlC-like_jellyroll"/>
</dbReference>
<name>A0A511SZK4_MYXFU</name>
<gene>
    <name evidence="3" type="ORF">MFU01_23710</name>
    <name evidence="4" type="ORF">SAMN05443572_10446</name>
</gene>
<dbReference type="GO" id="GO:0046872">
    <property type="term" value="F:metal ion binding"/>
    <property type="evidence" value="ECO:0007669"/>
    <property type="project" value="UniProtKB-KW"/>
</dbReference>
<evidence type="ECO:0000313" key="5">
    <source>
        <dbReference type="Proteomes" id="UP000183760"/>
    </source>
</evidence>
<dbReference type="InterPro" id="IPR051610">
    <property type="entry name" value="GPI/OXD"/>
</dbReference>